<feature type="transmembrane region" description="Helical" evidence="12">
    <location>
        <begin position="253"/>
        <end position="273"/>
    </location>
</feature>
<dbReference type="PANTHER" id="PTHR42643">
    <property type="entry name" value="IONOTROPIC RECEPTOR 20A-RELATED"/>
    <property type="match status" value="1"/>
</dbReference>
<evidence type="ECO:0000256" key="8">
    <source>
        <dbReference type="ARBA" id="ARBA00023170"/>
    </source>
</evidence>
<keyword evidence="7 12" id="KW-0472">Membrane</keyword>
<keyword evidence="5 12" id="KW-1133">Transmembrane helix</keyword>
<feature type="non-terminal residue" evidence="15">
    <location>
        <position position="1"/>
    </location>
</feature>
<keyword evidence="2" id="KW-0813">Transport</keyword>
<evidence type="ECO:0000256" key="5">
    <source>
        <dbReference type="ARBA" id="ARBA00022989"/>
    </source>
</evidence>
<keyword evidence="3" id="KW-1003">Cell membrane</keyword>
<evidence type="ECO:0000259" key="14">
    <source>
        <dbReference type="Pfam" id="PF24576"/>
    </source>
</evidence>
<evidence type="ECO:0000256" key="7">
    <source>
        <dbReference type="ARBA" id="ARBA00023136"/>
    </source>
</evidence>
<feature type="non-terminal residue" evidence="15">
    <location>
        <position position="289"/>
    </location>
</feature>
<dbReference type="Pfam" id="PF10613">
    <property type="entry name" value="Lig_chan-Glu_bd"/>
    <property type="match status" value="1"/>
</dbReference>
<keyword evidence="10" id="KW-1071">Ligand-gated ion channel</keyword>
<dbReference type="EMBL" id="GECZ01000752">
    <property type="protein sequence ID" value="JAS69017.1"/>
    <property type="molecule type" value="Transcribed_RNA"/>
</dbReference>
<dbReference type="Gene3D" id="3.40.190.10">
    <property type="entry name" value="Periplasmic binding protein-like II"/>
    <property type="match status" value="1"/>
</dbReference>
<evidence type="ECO:0000256" key="3">
    <source>
        <dbReference type="ARBA" id="ARBA00022475"/>
    </source>
</evidence>
<dbReference type="InterPro" id="IPR057074">
    <property type="entry name" value="IR75A_N"/>
</dbReference>
<evidence type="ECO:0000256" key="2">
    <source>
        <dbReference type="ARBA" id="ARBA00022448"/>
    </source>
</evidence>
<dbReference type="GO" id="GO:0005886">
    <property type="term" value="C:plasma membrane"/>
    <property type="evidence" value="ECO:0007669"/>
    <property type="project" value="UniProtKB-SubCell"/>
</dbReference>
<evidence type="ECO:0000256" key="9">
    <source>
        <dbReference type="ARBA" id="ARBA00023180"/>
    </source>
</evidence>
<feature type="transmembrane region" description="Helical" evidence="12">
    <location>
        <begin position="192"/>
        <end position="211"/>
    </location>
</feature>
<gene>
    <name evidence="15" type="ORF">g.8149</name>
</gene>
<keyword evidence="6" id="KW-0406">Ion transport</keyword>
<organism evidence="15">
    <name type="scientific">Cuerna arida</name>
    <dbReference type="NCBI Taxonomy" id="1464854"/>
    <lineage>
        <taxon>Eukaryota</taxon>
        <taxon>Metazoa</taxon>
        <taxon>Ecdysozoa</taxon>
        <taxon>Arthropoda</taxon>
        <taxon>Hexapoda</taxon>
        <taxon>Insecta</taxon>
        <taxon>Pterygota</taxon>
        <taxon>Neoptera</taxon>
        <taxon>Paraneoptera</taxon>
        <taxon>Hemiptera</taxon>
        <taxon>Auchenorrhyncha</taxon>
        <taxon>Membracoidea</taxon>
        <taxon>Cicadellidae</taxon>
        <taxon>Cicadellinae</taxon>
        <taxon>Proconiini</taxon>
        <taxon>Cuerna</taxon>
    </lineage>
</organism>
<dbReference type="SUPFAM" id="SSF53850">
    <property type="entry name" value="Periplasmic binding protein-like II"/>
    <property type="match status" value="1"/>
</dbReference>
<accession>A0A1B6H2Y8</accession>
<keyword evidence="9" id="KW-0325">Glycoprotein</keyword>
<dbReference type="GO" id="GO:0015276">
    <property type="term" value="F:ligand-gated monoatomic ion channel activity"/>
    <property type="evidence" value="ECO:0007669"/>
    <property type="project" value="InterPro"/>
</dbReference>
<dbReference type="InterPro" id="IPR052192">
    <property type="entry name" value="Insect_Ionotropic_Sensory_Rcpt"/>
</dbReference>
<name>A0A1B6H2Y8_9HEMI</name>
<evidence type="ECO:0000256" key="10">
    <source>
        <dbReference type="ARBA" id="ARBA00023286"/>
    </source>
</evidence>
<comment type="subcellular location">
    <subcellularLocation>
        <location evidence="1">Cell membrane</location>
        <topology evidence="1">Multi-pass membrane protein</topology>
    </subcellularLocation>
</comment>
<dbReference type="PANTHER" id="PTHR42643:SF32">
    <property type="entry name" value="IONOTROPIC RECEPTOR 31A, ISOFORM C-RELATED"/>
    <property type="match status" value="1"/>
</dbReference>
<sequence length="289" mass="32329">TSDVSLALPGFILYDLYKVNYSSPLVTEIAAEWNLSTGFKIKLNNTKVKLRSDFHGIQLRGTVVLTKLKTNSSNAQERILDTNFLPHLDSVSRFTYILFLNLQDLYNFTFNFEVTESWGYLKPKGGGHDGMVGQLERGEIELGLTPATMFKHRMDTVDFTAPVWKFRTCFIFRHPDSFGVYKALVTPLSPTVWISTGVLCLLVVGTLRLIHQYEVTGWPDTELSWSASAILVVGALSQQGLASTSRRVSVRILCLFLLLLSVVLYAFYGAAIVTSLLTPPARTIHTIQQ</sequence>
<feature type="domain" description="Ionotropic receptor 75a N-terminal" evidence="14">
    <location>
        <begin position="12"/>
        <end position="64"/>
    </location>
</feature>
<evidence type="ECO:0000256" key="4">
    <source>
        <dbReference type="ARBA" id="ARBA00022692"/>
    </source>
</evidence>
<feature type="domain" description="Ionotropic glutamate receptor L-glutamate and glycine-binding" evidence="13">
    <location>
        <begin position="94"/>
        <end position="175"/>
    </location>
</feature>
<protein>
    <submittedName>
        <fullName evidence="15">Uncharacterized protein</fullName>
    </submittedName>
</protein>
<dbReference type="Pfam" id="PF24576">
    <property type="entry name" value="IR75A_N"/>
    <property type="match status" value="1"/>
</dbReference>
<dbReference type="AlphaFoldDB" id="A0A1B6H2Y8"/>
<evidence type="ECO:0000313" key="15">
    <source>
        <dbReference type="EMBL" id="JAS69017.1"/>
    </source>
</evidence>
<proteinExistence type="predicted"/>
<keyword evidence="8" id="KW-0675">Receptor</keyword>
<reference evidence="15" key="1">
    <citation type="submission" date="2015-11" db="EMBL/GenBank/DDBJ databases">
        <title>De novo transcriptome assembly of four potential Pierce s Disease insect vectors from Arizona vineyards.</title>
        <authorList>
            <person name="Tassone E.E."/>
        </authorList>
    </citation>
    <scope>NUCLEOTIDE SEQUENCE</scope>
</reference>
<dbReference type="Gene3D" id="1.10.287.70">
    <property type="match status" value="1"/>
</dbReference>
<keyword evidence="11" id="KW-0407">Ion channel</keyword>
<dbReference type="InterPro" id="IPR019594">
    <property type="entry name" value="Glu/Gly-bd"/>
</dbReference>
<evidence type="ECO:0000256" key="11">
    <source>
        <dbReference type="ARBA" id="ARBA00023303"/>
    </source>
</evidence>
<evidence type="ECO:0000256" key="1">
    <source>
        <dbReference type="ARBA" id="ARBA00004651"/>
    </source>
</evidence>
<evidence type="ECO:0000256" key="12">
    <source>
        <dbReference type="SAM" id="Phobius"/>
    </source>
</evidence>
<evidence type="ECO:0000259" key="13">
    <source>
        <dbReference type="Pfam" id="PF10613"/>
    </source>
</evidence>
<evidence type="ECO:0000256" key="6">
    <source>
        <dbReference type="ARBA" id="ARBA00023065"/>
    </source>
</evidence>
<keyword evidence="4 12" id="KW-0812">Transmembrane</keyword>